<dbReference type="EMBL" id="CP001291">
    <property type="protein sequence ID" value="ACK69200.1"/>
    <property type="molecule type" value="Genomic_DNA"/>
</dbReference>
<keyword evidence="2" id="KW-1185">Reference proteome</keyword>
<dbReference type="GO" id="GO:0016829">
    <property type="term" value="F:lyase activity"/>
    <property type="evidence" value="ECO:0007669"/>
    <property type="project" value="InterPro"/>
</dbReference>
<accession>B7KG07</accession>
<dbReference type="InterPro" id="IPR010451">
    <property type="entry name" value="Acetoacetate_decarboxylase"/>
</dbReference>
<organism evidence="1 2">
    <name type="scientific">Gloeothece citriformis (strain PCC 7424)</name>
    <name type="common">Cyanothece sp. (strain PCC 7424)</name>
    <dbReference type="NCBI Taxonomy" id="65393"/>
    <lineage>
        <taxon>Bacteria</taxon>
        <taxon>Bacillati</taxon>
        <taxon>Cyanobacteriota</taxon>
        <taxon>Cyanophyceae</taxon>
        <taxon>Oscillatoriophycideae</taxon>
        <taxon>Chroococcales</taxon>
        <taxon>Aphanothecaceae</taxon>
        <taxon>Gloeothece</taxon>
        <taxon>Gloeothece citriformis</taxon>
    </lineage>
</organism>
<dbReference type="HOGENOM" id="CLU_1281307_0_0_3"/>
<dbReference type="AlphaFoldDB" id="B7KG07"/>
<dbReference type="PANTHER" id="PTHR35467">
    <property type="match status" value="1"/>
</dbReference>
<name>B7KG07_GLOC7</name>
<evidence type="ECO:0000313" key="1">
    <source>
        <dbReference type="EMBL" id="ACK69200.1"/>
    </source>
</evidence>
<dbReference type="Pfam" id="PF06314">
    <property type="entry name" value="ADC"/>
    <property type="match status" value="1"/>
</dbReference>
<dbReference type="InterPro" id="IPR023375">
    <property type="entry name" value="ADC_dom_sf"/>
</dbReference>
<evidence type="ECO:0000313" key="2">
    <source>
        <dbReference type="Proteomes" id="UP000002384"/>
    </source>
</evidence>
<dbReference type="eggNOG" id="COG4689">
    <property type="taxonomic scope" value="Bacteria"/>
</dbReference>
<dbReference type="PANTHER" id="PTHR35467:SF2">
    <property type="entry name" value="PROTEIN NEOXANTHIN-DEFICIENT 1"/>
    <property type="match status" value="1"/>
</dbReference>
<gene>
    <name evidence="1" type="ordered locus">PCC7424_0744</name>
</gene>
<sequence>MSYPSAPWTLQGYAFQTLHLLDSDKSRGFIPPELEIVSVLPGKTLGGVYFSAYQSGSILEYNELIVVPALVNYQGKIGVWISHIYVDNEESVAGGREIWGLPKQMAEFIWDKNEVNIYQNNRKLCNFRYQQGFFNLSTGWRQPLMATSFGGLNTNLLFFTSTAKSHIGLVEGQLEIPDNSPFSQLQLSQHIVSLKLSELTLTVNPPRVVGKKSVLTSIT</sequence>
<protein>
    <submittedName>
        <fullName evidence="1">Acetoacetate decarboxylase</fullName>
    </submittedName>
</protein>
<dbReference type="KEGG" id="cyc:PCC7424_0744"/>
<proteinExistence type="predicted"/>
<dbReference type="OrthoDB" id="834556at2"/>
<dbReference type="SUPFAM" id="SSF160104">
    <property type="entry name" value="Acetoacetate decarboxylase-like"/>
    <property type="match status" value="1"/>
</dbReference>
<dbReference type="InterPro" id="IPR039343">
    <property type="entry name" value="NDX1-like"/>
</dbReference>
<dbReference type="STRING" id="65393.PCC7424_0744"/>
<dbReference type="Proteomes" id="UP000002384">
    <property type="component" value="Chromosome"/>
</dbReference>
<reference evidence="2" key="1">
    <citation type="journal article" date="2011" name="MBio">
        <title>Novel metabolic attributes of the genus Cyanothece, comprising a group of unicellular nitrogen-fixing Cyanobacteria.</title>
        <authorList>
            <person name="Bandyopadhyay A."/>
            <person name="Elvitigala T."/>
            <person name="Welsh E."/>
            <person name="Stockel J."/>
            <person name="Liberton M."/>
            <person name="Min H."/>
            <person name="Sherman L.A."/>
            <person name="Pakrasi H.B."/>
        </authorList>
    </citation>
    <scope>NUCLEOTIDE SEQUENCE [LARGE SCALE GENOMIC DNA]</scope>
    <source>
        <strain evidence="2">PCC 7424</strain>
    </source>
</reference>
<dbReference type="Gene3D" id="2.40.400.10">
    <property type="entry name" value="Acetoacetate decarboxylase-like"/>
    <property type="match status" value="1"/>
</dbReference>
<dbReference type="RefSeq" id="WP_012598147.1">
    <property type="nucleotide sequence ID" value="NC_011729.1"/>
</dbReference>